<evidence type="ECO:0008006" key="4">
    <source>
        <dbReference type="Google" id="ProtNLM"/>
    </source>
</evidence>
<dbReference type="RefSeq" id="WP_154074847.1">
    <property type="nucleotide sequence ID" value="NZ_CP045929.1"/>
</dbReference>
<gene>
    <name evidence="2" type="ORF">GIY23_00385</name>
</gene>
<dbReference type="EMBL" id="CP045929">
    <property type="protein sequence ID" value="QGK68238.1"/>
    <property type="molecule type" value="Genomic_DNA"/>
</dbReference>
<protein>
    <recommendedName>
        <fullName evidence="4">PE domain-containing protein</fullName>
    </recommendedName>
</protein>
<dbReference type="AlphaFoldDB" id="A0A5Q3Q0U1"/>
<evidence type="ECO:0000256" key="1">
    <source>
        <dbReference type="SAM" id="Coils"/>
    </source>
</evidence>
<evidence type="ECO:0000313" key="3">
    <source>
        <dbReference type="Proteomes" id="UP000371041"/>
    </source>
</evidence>
<reference evidence="3" key="1">
    <citation type="submission" date="2019-11" db="EMBL/GenBank/DDBJ databases">
        <title>The complete genome sequence of Saccharopolyspora sp. E2A.</title>
        <authorList>
            <person name="Zhang G."/>
        </authorList>
    </citation>
    <scope>NUCLEOTIDE SEQUENCE [LARGE SCALE GENOMIC DNA]</scope>
    <source>
        <strain evidence="3">E2A</strain>
    </source>
</reference>
<name>A0A5Q3Q0U1_9PSEU</name>
<dbReference type="KEGG" id="sace:GIY23_00385"/>
<organism evidence="2 3">
    <name type="scientific">Allosaccharopolyspora coralli</name>
    <dbReference type="NCBI Taxonomy" id="2665642"/>
    <lineage>
        <taxon>Bacteria</taxon>
        <taxon>Bacillati</taxon>
        <taxon>Actinomycetota</taxon>
        <taxon>Actinomycetes</taxon>
        <taxon>Pseudonocardiales</taxon>
        <taxon>Pseudonocardiaceae</taxon>
        <taxon>Allosaccharopolyspora</taxon>
    </lineage>
</organism>
<dbReference type="Proteomes" id="UP000371041">
    <property type="component" value="Chromosome"/>
</dbReference>
<feature type="coiled-coil region" evidence="1">
    <location>
        <begin position="74"/>
        <end position="101"/>
    </location>
</feature>
<accession>A0A5Q3Q0U1</accession>
<sequence length="109" mass="12096">MTGFGLDPDALEAAIKRLEDARSELQSLVRQATLVEPHELVAQDETTKRAYKAFVDQASGDQPGSLRSNAFAIRDELDAKIKQYQASLEEYRRAEDSATIDAGRVNREA</sequence>
<keyword evidence="1" id="KW-0175">Coiled coil</keyword>
<proteinExistence type="predicted"/>
<evidence type="ECO:0000313" key="2">
    <source>
        <dbReference type="EMBL" id="QGK68238.1"/>
    </source>
</evidence>
<keyword evidence="3" id="KW-1185">Reference proteome</keyword>